<dbReference type="GO" id="GO:0045329">
    <property type="term" value="P:carnitine biosynthetic process"/>
    <property type="evidence" value="ECO:0007669"/>
    <property type="project" value="TreeGrafter"/>
</dbReference>
<feature type="domain" description="Gamma-butyrobetaine hydroxylase-like N-terminal" evidence="8">
    <location>
        <begin position="34"/>
        <end position="110"/>
    </location>
</feature>
<evidence type="ECO:0000256" key="6">
    <source>
        <dbReference type="ARBA" id="ARBA00023004"/>
    </source>
</evidence>
<feature type="domain" description="TauD/TfdA-like" evidence="7">
    <location>
        <begin position="152"/>
        <end position="406"/>
    </location>
</feature>
<evidence type="ECO:0000259" key="8">
    <source>
        <dbReference type="Pfam" id="PF06155"/>
    </source>
</evidence>
<dbReference type="InterPro" id="IPR003819">
    <property type="entry name" value="TauD/TfdA-like"/>
</dbReference>
<keyword evidence="3" id="KW-0479">Metal-binding</keyword>
<dbReference type="InterPro" id="IPR042098">
    <property type="entry name" value="TauD-like_sf"/>
</dbReference>
<dbReference type="Proteomes" id="UP000521872">
    <property type="component" value="Unassembled WGS sequence"/>
</dbReference>
<comment type="caution">
    <text evidence="9">The sequence shown here is derived from an EMBL/GenBank/DDBJ whole genome shotgun (WGS) entry which is preliminary data.</text>
</comment>
<dbReference type="CDD" id="cd00250">
    <property type="entry name" value="CAS_like"/>
    <property type="match status" value="1"/>
</dbReference>
<evidence type="ECO:0000256" key="1">
    <source>
        <dbReference type="ARBA" id="ARBA00001954"/>
    </source>
</evidence>
<organism evidence="9 10">
    <name type="scientific">Agrocybe pediades</name>
    <dbReference type="NCBI Taxonomy" id="84607"/>
    <lineage>
        <taxon>Eukaryota</taxon>
        <taxon>Fungi</taxon>
        <taxon>Dikarya</taxon>
        <taxon>Basidiomycota</taxon>
        <taxon>Agaricomycotina</taxon>
        <taxon>Agaricomycetes</taxon>
        <taxon>Agaricomycetidae</taxon>
        <taxon>Agaricales</taxon>
        <taxon>Agaricineae</taxon>
        <taxon>Strophariaceae</taxon>
        <taxon>Agrocybe</taxon>
    </lineage>
</organism>
<sequence length="431" mass="49658">MPPASRALHSLLRSPQSRSLFNRTFARNWTSLTRSKEALTVHALDDTSFPYIWLRDACQSTECVHESNRQKLFRTSDIPLSIAPVEDEGGVRVTPEGIDITWTDGHRSSFDRAFLERHSSQRKLAQWYFDDQLAEQGWTNESIKQTRDLFIPYERVRDTEEGLVDAITQLAKYGLIFVTGVPNRETESGRCELGVLARRFGEIRETFYGVLWDVVNLKDSRNIAYTNLDLGLHMDLLYFQHPPRYQILHCLRNQVVGGTSIFVDALHAANVLRSTHPSDFDVLTKTPVSFHYDNDGHHLHREHYTIELNKPTSTDPNEKPTISHINYSPPFQAPLPLSTPKEFYPALTRFAELLNDEKNTFQYTLREGNAVMFDNRRVLHARTAFADKEKVEVAEGEPNRWLKGCYVEADALMDRVRVLKAKLEREAGKRR</sequence>
<dbReference type="EMBL" id="JAACJL010000046">
    <property type="protein sequence ID" value="KAF4612989.1"/>
    <property type="molecule type" value="Genomic_DNA"/>
</dbReference>
<keyword evidence="4" id="KW-0223">Dioxygenase</keyword>
<keyword evidence="6" id="KW-0408">Iron</keyword>
<dbReference type="InterPro" id="IPR050411">
    <property type="entry name" value="AlphaKG_dependent_hydroxylases"/>
</dbReference>
<comment type="similarity">
    <text evidence="2">Belongs to the gamma-BBH/TMLD family.</text>
</comment>
<dbReference type="PANTHER" id="PTHR10696">
    <property type="entry name" value="GAMMA-BUTYROBETAINE HYDROXYLASE-RELATED"/>
    <property type="match status" value="1"/>
</dbReference>
<name>A0A8H4VM75_9AGAR</name>
<dbReference type="InterPro" id="IPR038492">
    <property type="entry name" value="GBBH-like_N_sf"/>
</dbReference>
<dbReference type="Pfam" id="PF02668">
    <property type="entry name" value="TauD"/>
    <property type="match status" value="1"/>
</dbReference>
<evidence type="ECO:0000256" key="2">
    <source>
        <dbReference type="ARBA" id="ARBA00008654"/>
    </source>
</evidence>
<dbReference type="SUPFAM" id="SSF51197">
    <property type="entry name" value="Clavaminate synthase-like"/>
    <property type="match status" value="1"/>
</dbReference>
<dbReference type="GO" id="GO:0016706">
    <property type="term" value="F:2-oxoglutarate-dependent dioxygenase activity"/>
    <property type="evidence" value="ECO:0007669"/>
    <property type="project" value="UniProtKB-ARBA"/>
</dbReference>
<dbReference type="Gene3D" id="3.30.2020.30">
    <property type="match status" value="1"/>
</dbReference>
<reference evidence="9 10" key="1">
    <citation type="submission" date="2019-12" db="EMBL/GenBank/DDBJ databases">
        <authorList>
            <person name="Floudas D."/>
            <person name="Bentzer J."/>
            <person name="Ahren D."/>
            <person name="Johansson T."/>
            <person name="Persson P."/>
            <person name="Tunlid A."/>
        </authorList>
    </citation>
    <scope>NUCLEOTIDE SEQUENCE [LARGE SCALE GENOMIC DNA]</scope>
    <source>
        <strain evidence="9 10">CBS 102.39</strain>
    </source>
</reference>
<accession>A0A8H4VM75</accession>
<evidence type="ECO:0000313" key="9">
    <source>
        <dbReference type="EMBL" id="KAF4612989.1"/>
    </source>
</evidence>
<proteinExistence type="inferred from homology"/>
<keyword evidence="10" id="KW-1185">Reference proteome</keyword>
<protein>
    <recommendedName>
        <fullName evidence="11">Gamma-butyrobetaine dioxygenase</fullName>
    </recommendedName>
</protein>
<dbReference type="GO" id="GO:0046872">
    <property type="term" value="F:metal ion binding"/>
    <property type="evidence" value="ECO:0007669"/>
    <property type="project" value="UniProtKB-KW"/>
</dbReference>
<evidence type="ECO:0000313" key="10">
    <source>
        <dbReference type="Proteomes" id="UP000521872"/>
    </source>
</evidence>
<dbReference type="AlphaFoldDB" id="A0A8H4VM75"/>
<comment type="cofactor">
    <cofactor evidence="1">
        <name>Fe(2+)</name>
        <dbReference type="ChEBI" id="CHEBI:29033"/>
    </cofactor>
</comment>
<evidence type="ECO:0008006" key="11">
    <source>
        <dbReference type="Google" id="ProtNLM"/>
    </source>
</evidence>
<dbReference type="PANTHER" id="PTHR10696:SF25">
    <property type="entry name" value="OXIDOREDUCTASE AIM17-RELATED"/>
    <property type="match status" value="1"/>
</dbReference>
<dbReference type="InterPro" id="IPR010376">
    <property type="entry name" value="GBBH-like_N"/>
</dbReference>
<evidence type="ECO:0000259" key="7">
    <source>
        <dbReference type="Pfam" id="PF02668"/>
    </source>
</evidence>
<dbReference type="GO" id="GO:0005739">
    <property type="term" value="C:mitochondrion"/>
    <property type="evidence" value="ECO:0007669"/>
    <property type="project" value="TreeGrafter"/>
</dbReference>
<evidence type="ECO:0000256" key="4">
    <source>
        <dbReference type="ARBA" id="ARBA00022964"/>
    </source>
</evidence>
<keyword evidence="5" id="KW-0560">Oxidoreductase</keyword>
<evidence type="ECO:0000256" key="3">
    <source>
        <dbReference type="ARBA" id="ARBA00022723"/>
    </source>
</evidence>
<dbReference type="Gene3D" id="3.60.130.10">
    <property type="entry name" value="Clavaminate synthase-like"/>
    <property type="match status" value="1"/>
</dbReference>
<dbReference type="Pfam" id="PF06155">
    <property type="entry name" value="GBBH-like_N"/>
    <property type="match status" value="1"/>
</dbReference>
<gene>
    <name evidence="9" type="ORF">D9613_011018</name>
</gene>
<evidence type="ECO:0000256" key="5">
    <source>
        <dbReference type="ARBA" id="ARBA00023002"/>
    </source>
</evidence>